<dbReference type="PANTHER" id="PTHR43266:SF2">
    <property type="entry name" value="MAJOR FACILITATOR SUPERFAMILY (MFS) PROFILE DOMAIN-CONTAINING PROTEIN"/>
    <property type="match status" value="1"/>
</dbReference>
<feature type="transmembrane region" description="Helical" evidence="7">
    <location>
        <begin position="212"/>
        <end position="237"/>
    </location>
</feature>
<sequence>MTATSIWKNNTFMRLFYSYSISMFGRWFDMVAIMILFSYIWEANPIIIALIPVAYALPHAFLSQFAGILADRFNKVKLMLTADIATVILTLTLLTAPNPWIAISIILLRAIFTVIHFPAQQSLIKHVVKKELIMKAVSLNGSVDQLTKIIGPFIGGALASAFTPHLSLLINAVAYFISALILLSVLKQGQKETTTDTHKKEKVPFWQSWKEGWIVVLQSKIIIVSILFSLISFTGVQMVDAQIAVLLREIAPTRPELVGWIMASSGAGALVIIWFLNRMDQLSSYGLILGGSVFLIGAGFGGVGFLYVGVPSIIPVILGFIAGLGVGLFSIGINYILQKETSEANIGRVSGIFSSITSLMILFAPLIGGMLVNWFDTSTVYQMIGIVLTSIGLIGIVLRKVLWGGKITSNKQQTA</sequence>
<dbReference type="GO" id="GO:0005886">
    <property type="term" value="C:plasma membrane"/>
    <property type="evidence" value="ECO:0007669"/>
    <property type="project" value="UniProtKB-SubCell"/>
</dbReference>
<dbReference type="PRINTS" id="PR01988">
    <property type="entry name" value="EXPORTERBACE"/>
</dbReference>
<evidence type="ECO:0000256" key="3">
    <source>
        <dbReference type="ARBA" id="ARBA00022475"/>
    </source>
</evidence>
<feature type="transmembrane region" description="Helical" evidence="7">
    <location>
        <begin position="380"/>
        <end position="398"/>
    </location>
</feature>
<name>A0A1H0FIS3_9BACI</name>
<feature type="transmembrane region" description="Helical" evidence="7">
    <location>
        <begin position="257"/>
        <end position="276"/>
    </location>
</feature>
<dbReference type="InterPro" id="IPR020846">
    <property type="entry name" value="MFS_dom"/>
</dbReference>
<evidence type="ECO:0000256" key="4">
    <source>
        <dbReference type="ARBA" id="ARBA00022692"/>
    </source>
</evidence>
<feature type="transmembrane region" description="Helical" evidence="7">
    <location>
        <begin position="46"/>
        <end position="69"/>
    </location>
</feature>
<evidence type="ECO:0000313" key="10">
    <source>
        <dbReference type="Proteomes" id="UP000199334"/>
    </source>
</evidence>
<dbReference type="InterPro" id="IPR036259">
    <property type="entry name" value="MFS_trans_sf"/>
</dbReference>
<feature type="transmembrane region" description="Helical" evidence="7">
    <location>
        <begin position="288"/>
        <end position="307"/>
    </location>
</feature>
<feature type="transmembrane region" description="Helical" evidence="7">
    <location>
        <begin position="100"/>
        <end position="119"/>
    </location>
</feature>
<evidence type="ECO:0000259" key="8">
    <source>
        <dbReference type="PROSITE" id="PS50850"/>
    </source>
</evidence>
<keyword evidence="4 7" id="KW-0812">Transmembrane</keyword>
<dbReference type="PROSITE" id="PS50850">
    <property type="entry name" value="MFS"/>
    <property type="match status" value="1"/>
</dbReference>
<organism evidence="9 10">
    <name type="scientific">Tenuibacillus multivorans</name>
    <dbReference type="NCBI Taxonomy" id="237069"/>
    <lineage>
        <taxon>Bacteria</taxon>
        <taxon>Bacillati</taxon>
        <taxon>Bacillota</taxon>
        <taxon>Bacilli</taxon>
        <taxon>Bacillales</taxon>
        <taxon>Bacillaceae</taxon>
        <taxon>Tenuibacillus</taxon>
    </lineage>
</organism>
<dbReference type="PANTHER" id="PTHR43266">
    <property type="entry name" value="MACROLIDE-EFFLUX PROTEIN"/>
    <property type="match status" value="1"/>
</dbReference>
<dbReference type="STRING" id="237069.SAMN05216498_0273"/>
<keyword evidence="10" id="KW-1185">Reference proteome</keyword>
<dbReference type="AlphaFoldDB" id="A0A1H0FIS3"/>
<feature type="transmembrane region" description="Helical" evidence="7">
    <location>
        <begin position="349"/>
        <end position="374"/>
    </location>
</feature>
<dbReference type="Proteomes" id="UP000199334">
    <property type="component" value="Unassembled WGS sequence"/>
</dbReference>
<dbReference type="SUPFAM" id="SSF103473">
    <property type="entry name" value="MFS general substrate transporter"/>
    <property type="match status" value="1"/>
</dbReference>
<dbReference type="OrthoDB" id="9775268at2"/>
<evidence type="ECO:0000256" key="2">
    <source>
        <dbReference type="ARBA" id="ARBA00022448"/>
    </source>
</evidence>
<dbReference type="InterPro" id="IPR010290">
    <property type="entry name" value="TM_effector"/>
</dbReference>
<keyword evidence="5 7" id="KW-1133">Transmembrane helix</keyword>
<gene>
    <name evidence="9" type="ORF">SAMN05216498_0273</name>
</gene>
<evidence type="ECO:0000256" key="6">
    <source>
        <dbReference type="ARBA" id="ARBA00023136"/>
    </source>
</evidence>
<feature type="transmembrane region" description="Helical" evidence="7">
    <location>
        <begin position="16"/>
        <end position="40"/>
    </location>
</feature>
<protein>
    <submittedName>
        <fullName evidence="9">Predicted arabinose efflux permease, MFS family</fullName>
    </submittedName>
</protein>
<feature type="transmembrane region" description="Helical" evidence="7">
    <location>
        <begin position="313"/>
        <end position="337"/>
    </location>
</feature>
<dbReference type="RefSeq" id="WP_093857815.1">
    <property type="nucleotide sequence ID" value="NZ_BJVZ01000014.1"/>
</dbReference>
<comment type="subcellular location">
    <subcellularLocation>
        <location evidence="1">Cell membrane</location>
        <topology evidence="1">Multi-pass membrane protein</topology>
    </subcellularLocation>
</comment>
<accession>A0A1H0FIS3</accession>
<evidence type="ECO:0000313" key="9">
    <source>
        <dbReference type="EMBL" id="SDN94577.1"/>
    </source>
</evidence>
<proteinExistence type="predicted"/>
<feature type="domain" description="Major facilitator superfamily (MFS) profile" evidence="8">
    <location>
        <begin position="1"/>
        <end position="407"/>
    </location>
</feature>
<evidence type="ECO:0000256" key="1">
    <source>
        <dbReference type="ARBA" id="ARBA00004651"/>
    </source>
</evidence>
<reference evidence="9 10" key="1">
    <citation type="submission" date="2016-10" db="EMBL/GenBank/DDBJ databases">
        <authorList>
            <person name="de Groot N.N."/>
        </authorList>
    </citation>
    <scope>NUCLEOTIDE SEQUENCE [LARGE SCALE GENOMIC DNA]</scope>
    <source>
        <strain evidence="9 10">CGMCC 1.3442</strain>
    </source>
</reference>
<evidence type="ECO:0000256" key="7">
    <source>
        <dbReference type="SAM" id="Phobius"/>
    </source>
</evidence>
<dbReference type="CDD" id="cd06173">
    <property type="entry name" value="MFS_MefA_like"/>
    <property type="match status" value="1"/>
</dbReference>
<dbReference type="GO" id="GO:0022857">
    <property type="term" value="F:transmembrane transporter activity"/>
    <property type="evidence" value="ECO:0007669"/>
    <property type="project" value="InterPro"/>
</dbReference>
<keyword evidence="6 7" id="KW-0472">Membrane</keyword>
<dbReference type="EMBL" id="FNIG01000012">
    <property type="protein sequence ID" value="SDN94577.1"/>
    <property type="molecule type" value="Genomic_DNA"/>
</dbReference>
<dbReference type="Pfam" id="PF05977">
    <property type="entry name" value="MFS_3"/>
    <property type="match status" value="1"/>
</dbReference>
<evidence type="ECO:0000256" key="5">
    <source>
        <dbReference type="ARBA" id="ARBA00022989"/>
    </source>
</evidence>
<dbReference type="Gene3D" id="1.20.1250.20">
    <property type="entry name" value="MFS general substrate transporter like domains"/>
    <property type="match status" value="1"/>
</dbReference>
<keyword evidence="2" id="KW-0813">Transport</keyword>
<keyword evidence="3" id="KW-1003">Cell membrane</keyword>
<feature type="transmembrane region" description="Helical" evidence="7">
    <location>
        <begin position="168"/>
        <end position="186"/>
    </location>
</feature>
<dbReference type="InterPro" id="IPR022324">
    <property type="entry name" value="Bacilysin_exporter_BacE_put"/>
</dbReference>